<evidence type="ECO:0000256" key="5">
    <source>
        <dbReference type="ARBA" id="ARBA00022764"/>
    </source>
</evidence>
<dbReference type="InterPro" id="IPR051395">
    <property type="entry name" value="Cytochrome_c_Peroxidase/MauG"/>
</dbReference>
<feature type="chain" id="PRO_5021013414" evidence="10">
    <location>
        <begin position="20"/>
        <end position="343"/>
    </location>
</feature>
<dbReference type="EMBL" id="NXIE01000004">
    <property type="protein sequence ID" value="RXK12124.1"/>
    <property type="molecule type" value="Genomic_DNA"/>
</dbReference>
<keyword evidence="4 10" id="KW-0732">Signal</keyword>
<keyword evidence="13" id="KW-1185">Reference proteome</keyword>
<dbReference type="PROSITE" id="PS51007">
    <property type="entry name" value="CYTC"/>
    <property type="match status" value="2"/>
</dbReference>
<feature type="binding site" description="axial binding residue" evidence="9">
    <location>
        <position position="294"/>
    </location>
    <ligand>
        <name>heme c</name>
        <dbReference type="ChEBI" id="CHEBI:61717"/>
        <label>2</label>
    </ligand>
    <ligandPart>
        <name>Fe</name>
        <dbReference type="ChEBI" id="CHEBI:18248"/>
    </ligandPart>
</feature>
<feature type="signal peptide" evidence="10">
    <location>
        <begin position="1"/>
        <end position="19"/>
    </location>
</feature>
<feature type="binding site" description="covalent" evidence="8">
    <location>
        <position position="83"/>
    </location>
    <ligand>
        <name>heme c</name>
        <dbReference type="ChEBI" id="CHEBI:61717"/>
        <label>1</label>
    </ligand>
</feature>
<gene>
    <name evidence="12" type="ORF">CP965_10100</name>
</gene>
<feature type="binding site" description="covalent" evidence="8">
    <location>
        <position position="229"/>
    </location>
    <ligand>
        <name>heme c</name>
        <dbReference type="ChEBI" id="CHEBI:61717"/>
        <label>2</label>
    </ligand>
</feature>
<evidence type="ECO:0000256" key="8">
    <source>
        <dbReference type="PIRSR" id="PIRSR000294-1"/>
    </source>
</evidence>
<comment type="caution">
    <text evidence="12">The sequence shown here is derived from an EMBL/GenBank/DDBJ whole genome shotgun (WGS) entry which is preliminary data.</text>
</comment>
<keyword evidence="7 9" id="KW-0408">Iron</keyword>
<feature type="domain" description="Cytochrome c" evidence="11">
    <location>
        <begin position="58"/>
        <end position="168"/>
    </location>
</feature>
<accession>A0A4Q1ARD4</accession>
<dbReference type="GO" id="GO:0042597">
    <property type="term" value="C:periplasmic space"/>
    <property type="evidence" value="ECO:0007669"/>
    <property type="project" value="UniProtKB-SubCell"/>
</dbReference>
<feature type="binding site" description="covalent" evidence="8">
    <location>
        <position position="226"/>
    </location>
    <ligand>
        <name>heme c</name>
        <dbReference type="ChEBI" id="CHEBI:61717"/>
        <label>2</label>
    </ligand>
</feature>
<evidence type="ECO:0000256" key="2">
    <source>
        <dbReference type="ARBA" id="ARBA00022617"/>
    </source>
</evidence>
<dbReference type="GO" id="GO:0009055">
    <property type="term" value="F:electron transfer activity"/>
    <property type="evidence" value="ECO:0007669"/>
    <property type="project" value="InterPro"/>
</dbReference>
<evidence type="ECO:0000313" key="12">
    <source>
        <dbReference type="EMBL" id="RXK12124.1"/>
    </source>
</evidence>
<keyword evidence="6" id="KW-0560">Oxidoreductase</keyword>
<dbReference type="RefSeq" id="WP_129061989.1">
    <property type="nucleotide sequence ID" value="NZ_NXIE01000004.1"/>
</dbReference>
<name>A0A4Q1ARD4_9BACT</name>
<evidence type="ECO:0000256" key="6">
    <source>
        <dbReference type="ARBA" id="ARBA00023002"/>
    </source>
</evidence>
<evidence type="ECO:0000256" key="4">
    <source>
        <dbReference type="ARBA" id="ARBA00022729"/>
    </source>
</evidence>
<dbReference type="SUPFAM" id="SSF46626">
    <property type="entry name" value="Cytochrome c"/>
    <property type="match status" value="2"/>
</dbReference>
<keyword evidence="3 9" id="KW-0479">Metal-binding</keyword>
<proteinExistence type="predicted"/>
<evidence type="ECO:0000256" key="10">
    <source>
        <dbReference type="SAM" id="SignalP"/>
    </source>
</evidence>
<dbReference type="GO" id="GO:0004130">
    <property type="term" value="F:cytochrome-c peroxidase activity"/>
    <property type="evidence" value="ECO:0007669"/>
    <property type="project" value="TreeGrafter"/>
</dbReference>
<evidence type="ECO:0000256" key="9">
    <source>
        <dbReference type="PIRSR" id="PIRSR000294-2"/>
    </source>
</evidence>
<dbReference type="InterPro" id="IPR004852">
    <property type="entry name" value="Di-haem_cyt_c_peroxidsae"/>
</dbReference>
<comment type="cofactor">
    <cofactor evidence="8">
        <name>heme</name>
        <dbReference type="ChEBI" id="CHEBI:30413"/>
    </cofactor>
    <text evidence="8">Binds 2 heme groups.</text>
</comment>
<keyword evidence="5" id="KW-0574">Periplasm</keyword>
<feature type="binding site" description="covalent" evidence="8">
    <location>
        <position position="80"/>
    </location>
    <ligand>
        <name>heme c</name>
        <dbReference type="ChEBI" id="CHEBI:61717"/>
        <label>1</label>
    </ligand>
</feature>
<evidence type="ECO:0000259" key="11">
    <source>
        <dbReference type="PROSITE" id="PS51007"/>
    </source>
</evidence>
<dbReference type="Pfam" id="PF03150">
    <property type="entry name" value="CCP_MauG"/>
    <property type="match status" value="1"/>
</dbReference>
<dbReference type="OrthoDB" id="9805202at2"/>
<dbReference type="PANTHER" id="PTHR30600:SF7">
    <property type="entry name" value="CYTOCHROME C PEROXIDASE-RELATED"/>
    <property type="match status" value="1"/>
</dbReference>
<feature type="binding site" description="axial binding residue" evidence="9">
    <location>
        <position position="230"/>
    </location>
    <ligand>
        <name>heme c</name>
        <dbReference type="ChEBI" id="CHEBI:61717"/>
        <label>2</label>
    </ligand>
    <ligandPart>
        <name>Fe</name>
        <dbReference type="ChEBI" id="CHEBI:18248"/>
    </ligandPart>
</feature>
<dbReference type="InterPro" id="IPR026259">
    <property type="entry name" value="MauG/Cytc_peroxidase"/>
</dbReference>
<dbReference type="GO" id="GO:0046872">
    <property type="term" value="F:metal ion binding"/>
    <property type="evidence" value="ECO:0007669"/>
    <property type="project" value="UniProtKB-KW"/>
</dbReference>
<evidence type="ECO:0000313" key="13">
    <source>
        <dbReference type="Proteomes" id="UP000289718"/>
    </source>
</evidence>
<feature type="domain" description="Cytochrome c" evidence="11">
    <location>
        <begin position="212"/>
        <end position="319"/>
    </location>
</feature>
<feature type="binding site" description="axial binding residue" evidence="9">
    <location>
        <position position="84"/>
    </location>
    <ligand>
        <name>heme c</name>
        <dbReference type="ChEBI" id="CHEBI:61717"/>
        <label>1</label>
    </ligand>
    <ligandPart>
        <name>Fe</name>
        <dbReference type="ChEBI" id="CHEBI:18248"/>
    </ligandPart>
</feature>
<evidence type="ECO:0000256" key="7">
    <source>
        <dbReference type="ARBA" id="ARBA00023004"/>
    </source>
</evidence>
<dbReference type="GO" id="GO:0020037">
    <property type="term" value="F:heme binding"/>
    <property type="evidence" value="ECO:0007669"/>
    <property type="project" value="InterPro"/>
</dbReference>
<dbReference type="InterPro" id="IPR009056">
    <property type="entry name" value="Cyt_c-like_dom"/>
</dbReference>
<dbReference type="Gene3D" id="1.10.760.10">
    <property type="entry name" value="Cytochrome c-like domain"/>
    <property type="match status" value="2"/>
</dbReference>
<evidence type="ECO:0000256" key="3">
    <source>
        <dbReference type="ARBA" id="ARBA00022723"/>
    </source>
</evidence>
<dbReference type="PIRSF" id="PIRSF000294">
    <property type="entry name" value="Cytochrome-c_peroxidase"/>
    <property type="match status" value="1"/>
</dbReference>
<protein>
    <submittedName>
        <fullName evidence="12">Cytochrome C biogenesis protein CcsA</fullName>
    </submittedName>
</protein>
<reference evidence="12 13" key="1">
    <citation type="submission" date="2017-09" db="EMBL/GenBank/DDBJ databases">
        <title>Genomics of the genus Arcobacter.</title>
        <authorList>
            <person name="Perez-Cataluna A."/>
            <person name="Figueras M.J."/>
            <person name="Salas-Masso N."/>
        </authorList>
    </citation>
    <scope>NUCLEOTIDE SEQUENCE [LARGE SCALE GENOMIC DNA]</scope>
    <source>
        <strain evidence="12 13">F156-34</strain>
    </source>
</reference>
<feature type="binding site" description="axial binding residue" evidence="9">
    <location>
        <position position="100"/>
    </location>
    <ligand>
        <name>heme c</name>
        <dbReference type="ChEBI" id="CHEBI:61717"/>
        <label>1</label>
    </ligand>
    <ligandPart>
        <name>Fe</name>
        <dbReference type="ChEBI" id="CHEBI:18248"/>
    </ligandPart>
</feature>
<keyword evidence="2 8" id="KW-0349">Heme</keyword>
<dbReference type="Proteomes" id="UP000289718">
    <property type="component" value="Unassembled WGS sequence"/>
</dbReference>
<evidence type="ECO:0000256" key="1">
    <source>
        <dbReference type="ARBA" id="ARBA00004418"/>
    </source>
</evidence>
<dbReference type="PANTHER" id="PTHR30600">
    <property type="entry name" value="CYTOCHROME C PEROXIDASE-RELATED"/>
    <property type="match status" value="1"/>
</dbReference>
<dbReference type="InterPro" id="IPR036909">
    <property type="entry name" value="Cyt_c-like_dom_sf"/>
</dbReference>
<comment type="subcellular location">
    <subcellularLocation>
        <location evidence="1">Periplasm</location>
    </subcellularLocation>
</comment>
<dbReference type="AlphaFoldDB" id="A0A4Q1ARD4"/>
<comment type="PTM">
    <text evidence="8">Binds 2 heme groups per subunit.</text>
</comment>
<organism evidence="12 13">
    <name type="scientific">Halarcobacter mediterraneus</name>
    <dbReference type="NCBI Taxonomy" id="2023153"/>
    <lineage>
        <taxon>Bacteria</taxon>
        <taxon>Pseudomonadati</taxon>
        <taxon>Campylobacterota</taxon>
        <taxon>Epsilonproteobacteria</taxon>
        <taxon>Campylobacterales</taxon>
        <taxon>Arcobacteraceae</taxon>
        <taxon>Halarcobacter</taxon>
    </lineage>
</organism>
<sequence>MKTASVVASLVLVGTCALASSDSELLEKVKNSGVKPIPQSQLELLKLVDDPKNPITENKVELGKKLYFEPRLSKSGLISCNTCHNLGLGGADGVAAAVGHKWTANPAHLNSPTVYNSVLNKVQFWDGRSPHLEDQAQGPIQAGPEMAAPAELVVARVTSIPAYVEEFKKAYGDDVKIDFKLIADTIAIFERTLVTPSRFDKFLHGDLDALTPAEKEGLNLFVDKGCASCHNDIGLGGTMQPFQVAKKYKFASLGGFQGDENGMVKTPTLRNIEETAPYFHNGGIWSLADAVKEMGSTQLGISISNDDSKKIVTFLKALTGEKPDVSYPILPASTINTPKPDMN</sequence>